<evidence type="ECO:0000313" key="3">
    <source>
        <dbReference type="Proteomes" id="UP000181909"/>
    </source>
</evidence>
<dbReference type="AlphaFoldDB" id="A0A1K2ECY0"/>
<evidence type="ECO:0000313" key="2">
    <source>
        <dbReference type="EMBL" id="SFY32808.1"/>
    </source>
</evidence>
<protein>
    <submittedName>
        <fullName evidence="2">Uncharacterized protein</fullName>
    </submittedName>
</protein>
<gene>
    <name evidence="2" type="ORF">SAMN02787144_101860</name>
</gene>
<dbReference type="EMBL" id="FPJO01000018">
    <property type="protein sequence ID" value="SFY32808.1"/>
    <property type="molecule type" value="Genomic_DNA"/>
</dbReference>
<dbReference type="STRING" id="1893.SAMN02787144_101860"/>
<sequence>MSIWPSVPGSDIQALNGFDETARFRTEGDRDLAQPLTALRRRHGPASPPPVTGRQAIANLATYSSKGSMPTSARSSSIRSGSSQGHGSGVPSFTPAICVP</sequence>
<organism evidence="2 3">
    <name type="scientific">Streptomyces atratus</name>
    <dbReference type="NCBI Taxonomy" id="1893"/>
    <lineage>
        <taxon>Bacteria</taxon>
        <taxon>Bacillati</taxon>
        <taxon>Actinomycetota</taxon>
        <taxon>Actinomycetes</taxon>
        <taxon>Kitasatosporales</taxon>
        <taxon>Streptomycetaceae</taxon>
        <taxon>Streptomyces</taxon>
    </lineage>
</organism>
<proteinExistence type="predicted"/>
<feature type="compositionally biased region" description="Low complexity" evidence="1">
    <location>
        <begin position="68"/>
        <end position="92"/>
    </location>
</feature>
<feature type="region of interest" description="Disordered" evidence="1">
    <location>
        <begin position="63"/>
        <end position="100"/>
    </location>
</feature>
<evidence type="ECO:0000256" key="1">
    <source>
        <dbReference type="SAM" id="MobiDB-lite"/>
    </source>
</evidence>
<reference evidence="2 3" key="1">
    <citation type="submission" date="2016-11" db="EMBL/GenBank/DDBJ databases">
        <authorList>
            <person name="Jaros S."/>
            <person name="Januszkiewicz K."/>
            <person name="Wedrychowicz H."/>
        </authorList>
    </citation>
    <scope>NUCLEOTIDE SEQUENCE [LARGE SCALE GENOMIC DNA]</scope>
    <source>
        <strain evidence="2 3">OK807</strain>
    </source>
</reference>
<dbReference type="Proteomes" id="UP000181909">
    <property type="component" value="Unassembled WGS sequence"/>
</dbReference>
<name>A0A1K2ECY0_STRAR</name>
<accession>A0A1K2ECY0</accession>